<dbReference type="HAMAP" id="MF_00787">
    <property type="entry name" value="CbiD"/>
    <property type="match status" value="1"/>
</dbReference>
<organism evidence="6">
    <name type="scientific">metagenome</name>
    <dbReference type="NCBI Taxonomy" id="256318"/>
    <lineage>
        <taxon>unclassified sequences</taxon>
        <taxon>metagenomes</taxon>
    </lineage>
</organism>
<evidence type="ECO:0000256" key="1">
    <source>
        <dbReference type="ARBA" id="ARBA00022573"/>
    </source>
</evidence>
<feature type="region of interest" description="Disordered" evidence="5">
    <location>
        <begin position="1"/>
        <end position="27"/>
    </location>
</feature>
<dbReference type="GO" id="GO:0032259">
    <property type="term" value="P:methylation"/>
    <property type="evidence" value="ECO:0007669"/>
    <property type="project" value="UniProtKB-KW"/>
</dbReference>
<name>A0A380TAF3_9ZZZZ</name>
<sequence length="376" mass="37604">MANLIGEGDGRHPPATADDRPQAPLRTGWTTGTCAAAAAAAAYQALLTGAFPDPVTVTLPRGGSVTLPLHLCRLEPAAATASVIKDAGDDPDVTHGAEVVVTVAAAAAGHGITFHGGAGVGIVTLPGLPVAVGEPAINPGPRQMIGNALTTIATRAGTTADVQVTIAIPGGAELAERTLNGRLGIRGGLSILGTTGVVKPFSCAAWIHSLHRGVDVARASRLQHLAATTGSVSEAAVQRLYGLPDAALIDMGDFAGGLLKYLRTHPVPRLTLAGGFAKLAKLAQGQLYLHSAKSRVDLPALIHLLSSLPGGSEAAEAAAGAETAAQVLAAGDAHRVPLADAIAGEARAVAAGMLTPGTALDVLVFDRSGRLIGRAG</sequence>
<dbReference type="NCBIfam" id="TIGR00312">
    <property type="entry name" value="cbiD"/>
    <property type="match status" value="1"/>
</dbReference>
<dbReference type="GO" id="GO:0009236">
    <property type="term" value="P:cobalamin biosynthetic process"/>
    <property type="evidence" value="ECO:0007669"/>
    <property type="project" value="UniProtKB-KW"/>
</dbReference>
<evidence type="ECO:0000256" key="5">
    <source>
        <dbReference type="SAM" id="MobiDB-lite"/>
    </source>
</evidence>
<evidence type="ECO:0000313" key="6">
    <source>
        <dbReference type="EMBL" id="SUS03968.1"/>
    </source>
</evidence>
<dbReference type="Pfam" id="PF01888">
    <property type="entry name" value="CbiD"/>
    <property type="match status" value="1"/>
</dbReference>
<dbReference type="InterPro" id="IPR036074">
    <property type="entry name" value="CbiD_sf"/>
</dbReference>
<accession>A0A380TAF3</accession>
<dbReference type="NCBIfam" id="NF000849">
    <property type="entry name" value="PRK00075.1-1"/>
    <property type="match status" value="1"/>
</dbReference>
<evidence type="ECO:0000256" key="3">
    <source>
        <dbReference type="ARBA" id="ARBA00022679"/>
    </source>
</evidence>
<dbReference type="SUPFAM" id="SSF111342">
    <property type="entry name" value="CbiD-like"/>
    <property type="match status" value="1"/>
</dbReference>
<proteinExistence type="inferred from homology"/>
<dbReference type="Gene3D" id="3.30.2110.10">
    <property type="entry name" value="CbiD-like"/>
    <property type="match status" value="1"/>
</dbReference>
<dbReference type="PANTHER" id="PTHR35863:SF1">
    <property type="entry name" value="COBALT-PRECORRIN-5B C(1)-METHYLTRANSFERASE"/>
    <property type="match status" value="1"/>
</dbReference>
<dbReference type="AlphaFoldDB" id="A0A380TAF3"/>
<gene>
    <name evidence="6" type="primary">cbiD</name>
    <name evidence="6" type="ORF">DF3PB_1150001</name>
</gene>
<evidence type="ECO:0000256" key="4">
    <source>
        <dbReference type="ARBA" id="ARBA00022691"/>
    </source>
</evidence>
<keyword evidence="4" id="KW-0949">S-adenosyl-L-methionine</keyword>
<keyword evidence="3 6" id="KW-0808">Transferase</keyword>
<dbReference type="InterPro" id="IPR002748">
    <property type="entry name" value="CbiD"/>
</dbReference>
<keyword evidence="1" id="KW-0169">Cobalamin biosynthesis</keyword>
<dbReference type="GO" id="GO:0008168">
    <property type="term" value="F:methyltransferase activity"/>
    <property type="evidence" value="ECO:0007669"/>
    <property type="project" value="UniProtKB-KW"/>
</dbReference>
<dbReference type="PANTHER" id="PTHR35863">
    <property type="entry name" value="COBALT-PRECORRIN-5B C(1)-METHYLTRANSFERASE"/>
    <property type="match status" value="1"/>
</dbReference>
<dbReference type="EMBL" id="UIDG01000019">
    <property type="protein sequence ID" value="SUS03968.1"/>
    <property type="molecule type" value="Genomic_DNA"/>
</dbReference>
<dbReference type="PIRSF" id="PIRSF026782">
    <property type="entry name" value="CbiD"/>
    <property type="match status" value="1"/>
</dbReference>
<keyword evidence="2 6" id="KW-0489">Methyltransferase</keyword>
<reference evidence="6" key="1">
    <citation type="submission" date="2018-07" db="EMBL/GenBank/DDBJ databases">
        <authorList>
            <person name="Quirk P.G."/>
            <person name="Krulwich T.A."/>
        </authorList>
    </citation>
    <scope>NUCLEOTIDE SEQUENCE</scope>
</reference>
<evidence type="ECO:0000256" key="2">
    <source>
        <dbReference type="ARBA" id="ARBA00022603"/>
    </source>
</evidence>
<feature type="compositionally biased region" description="Basic and acidic residues" evidence="5">
    <location>
        <begin position="8"/>
        <end position="21"/>
    </location>
</feature>
<protein>
    <submittedName>
        <fullName evidence="6">Cobalt-precorrin-5B C(1)-methyltransferase</fullName>
        <ecNumber evidence="6">2.1.1.195</ecNumber>
    </submittedName>
</protein>
<dbReference type="EC" id="2.1.1.195" evidence="6"/>